<feature type="signal peptide" evidence="4">
    <location>
        <begin position="1"/>
        <end position="19"/>
    </location>
</feature>
<dbReference type="InterPro" id="IPR035437">
    <property type="entry name" value="SNase_OB-fold_sf"/>
</dbReference>
<reference evidence="6" key="2">
    <citation type="journal article" date="2015" name="Antimicrob. Agents Chemother.">
        <title>Dissemination of blaOXA-23 in Acinetobacter spp. in China: Main Roles of Conjugative Plasmid pAZJ221 and Transposon Tn2009.</title>
        <authorList>
            <person name="Liu L.L."/>
            <person name="Ji S.J."/>
            <person name="Ruan Z."/>
            <person name="Fu Y."/>
            <person name="Fu Y.Q."/>
            <person name="Wang Y.F."/>
            <person name="Yu Y.S."/>
        </authorList>
    </citation>
    <scope>NUCLEOTIDE SEQUENCE</scope>
    <source>
        <strain evidence="6">A221</strain>
        <plasmid evidence="6">pAZJ221</plasmid>
    </source>
</reference>
<dbReference type="EMBL" id="KM922672">
    <property type="protein sequence ID" value="AJF79866.1"/>
    <property type="molecule type" value="Genomic_DNA"/>
</dbReference>
<sequence>MNYLALIPLLVSLSNYCHADFVAKVVGVTDGDTITVLDAQKNQVRIRLANIDAPEKNQPFGSRSKQALSDLVFNKYVYIKESGFDKHNRMIATVMKGNDPINRIMVKDGFAWAYKEYLNDPIILNLETYAKKNRVGLWQDPNPIYPSQWRRMQTQK</sequence>
<evidence type="ECO:0000256" key="4">
    <source>
        <dbReference type="SAM" id="SignalP"/>
    </source>
</evidence>
<dbReference type="InterPro" id="IPR016071">
    <property type="entry name" value="Staphylococal_nuclease_OB-fold"/>
</dbReference>
<dbReference type="Gene3D" id="2.40.50.90">
    <property type="match status" value="1"/>
</dbReference>
<dbReference type="PANTHER" id="PTHR12302:SF3">
    <property type="entry name" value="SERINE_THREONINE-PROTEIN KINASE 31"/>
    <property type="match status" value="1"/>
</dbReference>
<gene>
    <name evidence="6" type="ORF">NG19_0030</name>
</gene>
<dbReference type="PROSITE" id="PS01123">
    <property type="entry name" value="TNASE_1"/>
    <property type="match status" value="1"/>
</dbReference>
<keyword evidence="2" id="KW-0255">Endonuclease</keyword>
<dbReference type="RefSeq" id="WP_001108314.1">
    <property type="nucleotide sequence ID" value="NZ_CP018144.1"/>
</dbReference>
<dbReference type="SMART" id="SM00318">
    <property type="entry name" value="SNc"/>
    <property type="match status" value="1"/>
</dbReference>
<evidence type="ECO:0000256" key="2">
    <source>
        <dbReference type="ARBA" id="ARBA00022759"/>
    </source>
</evidence>
<name>A0A0C4Y2I9_ACIBA</name>
<protein>
    <submittedName>
        <fullName evidence="6">Micrococcal nuclease (Thermonuclease)-like protein</fullName>
    </submittedName>
</protein>
<dbReference type="GO" id="GO:0004519">
    <property type="term" value="F:endonuclease activity"/>
    <property type="evidence" value="ECO:0007669"/>
    <property type="project" value="UniProtKB-KW"/>
</dbReference>
<keyword evidence="4" id="KW-0732">Signal</keyword>
<feature type="chain" id="PRO_5009759102" evidence="4">
    <location>
        <begin position="20"/>
        <end position="156"/>
    </location>
</feature>
<keyword evidence="1" id="KW-0540">Nuclease</keyword>
<geneLocation type="plasmid" evidence="6">
    <name>pAZJ221</name>
</geneLocation>
<dbReference type="Pfam" id="PF00565">
    <property type="entry name" value="SNase"/>
    <property type="match status" value="1"/>
</dbReference>
<reference evidence="6" key="1">
    <citation type="submission" date="2014-10" db="EMBL/GenBank/DDBJ databases">
        <authorList>
            <person name="Liu L."/>
            <person name="Ji S."/>
            <person name="Ruan Z."/>
            <person name="Fu Y."/>
            <person name="Fu Y."/>
            <person name="Wang Y."/>
            <person name="Yu Y."/>
        </authorList>
    </citation>
    <scope>NUCLEOTIDE SEQUENCE</scope>
    <source>
        <strain evidence="6">A221</strain>
        <plasmid evidence="6">pAZJ221</plasmid>
    </source>
</reference>
<dbReference type="PATRIC" id="fig|470.1342.peg.3887"/>
<evidence type="ECO:0000256" key="1">
    <source>
        <dbReference type="ARBA" id="ARBA00022722"/>
    </source>
</evidence>
<evidence type="ECO:0000313" key="6">
    <source>
        <dbReference type="EMBL" id="AJF79866.1"/>
    </source>
</evidence>
<dbReference type="GO" id="GO:0003676">
    <property type="term" value="F:nucleic acid binding"/>
    <property type="evidence" value="ECO:0007669"/>
    <property type="project" value="InterPro"/>
</dbReference>
<accession>A0A0C4Y2I9</accession>
<dbReference type="AlphaFoldDB" id="A0A0C4Y2I9"/>
<organism evidence="6">
    <name type="scientific">Acinetobacter baumannii</name>
    <dbReference type="NCBI Taxonomy" id="470"/>
    <lineage>
        <taxon>Bacteria</taxon>
        <taxon>Pseudomonadati</taxon>
        <taxon>Pseudomonadota</taxon>
        <taxon>Gammaproteobacteria</taxon>
        <taxon>Moraxellales</taxon>
        <taxon>Moraxellaceae</taxon>
        <taxon>Acinetobacter</taxon>
        <taxon>Acinetobacter calcoaceticus/baumannii complex</taxon>
    </lineage>
</organism>
<dbReference type="InterPro" id="IPR002071">
    <property type="entry name" value="Thermonucl_AS"/>
</dbReference>
<keyword evidence="6" id="KW-0614">Plasmid</keyword>
<evidence type="ECO:0000259" key="5">
    <source>
        <dbReference type="PROSITE" id="PS50830"/>
    </source>
</evidence>
<proteinExistence type="predicted"/>
<keyword evidence="3" id="KW-0378">Hydrolase</keyword>
<dbReference type="PANTHER" id="PTHR12302">
    <property type="entry name" value="EBNA2 BINDING PROTEIN P100"/>
    <property type="match status" value="1"/>
</dbReference>
<dbReference type="GO" id="GO:0016787">
    <property type="term" value="F:hydrolase activity"/>
    <property type="evidence" value="ECO:0007669"/>
    <property type="project" value="UniProtKB-KW"/>
</dbReference>
<feature type="domain" description="TNase-like" evidence="5">
    <location>
        <begin position="19"/>
        <end position="140"/>
    </location>
</feature>
<dbReference type="PROSITE" id="PS50830">
    <property type="entry name" value="TNASE_3"/>
    <property type="match status" value="1"/>
</dbReference>
<dbReference type="SUPFAM" id="SSF50199">
    <property type="entry name" value="Staphylococcal nuclease"/>
    <property type="match status" value="1"/>
</dbReference>
<evidence type="ECO:0000256" key="3">
    <source>
        <dbReference type="ARBA" id="ARBA00022801"/>
    </source>
</evidence>